<accession>A0A3R7LX19</accession>
<protein>
    <submittedName>
        <fullName evidence="1">Uncharacterized protein</fullName>
    </submittedName>
</protein>
<evidence type="ECO:0000313" key="1">
    <source>
        <dbReference type="EMBL" id="RLL96001.1"/>
    </source>
</evidence>
<keyword evidence="2" id="KW-1185">Reference proteome</keyword>
<reference evidence="1 2" key="1">
    <citation type="submission" date="2018-08" db="EMBL/GenBank/DDBJ databases">
        <title>Draft genome sequences of two Aspergillus turcosus clinical strains isolated from bronchoalveolar lavage fluid: one azole-susceptible and the other azole-resistant.</title>
        <authorList>
            <person name="Parent-Michaud M."/>
            <person name="Dufresne P.J."/>
            <person name="Fournier E."/>
            <person name="Martineau C."/>
            <person name="Moreira S."/>
            <person name="Perkins V."/>
            <person name="De Repentigny L."/>
            <person name="Dufresne S.F."/>
        </authorList>
    </citation>
    <scope>NUCLEOTIDE SEQUENCE [LARGE SCALE GENOMIC DNA]</scope>
    <source>
        <strain evidence="1">HMR AF 1038</strain>
    </source>
</reference>
<organism evidence="1 2">
    <name type="scientific">Aspergillus turcosus</name>
    <dbReference type="NCBI Taxonomy" id="1245748"/>
    <lineage>
        <taxon>Eukaryota</taxon>
        <taxon>Fungi</taxon>
        <taxon>Dikarya</taxon>
        <taxon>Ascomycota</taxon>
        <taxon>Pezizomycotina</taxon>
        <taxon>Eurotiomycetes</taxon>
        <taxon>Eurotiomycetidae</taxon>
        <taxon>Eurotiales</taxon>
        <taxon>Aspergillaceae</taxon>
        <taxon>Aspergillus</taxon>
        <taxon>Aspergillus subgen. Fumigati</taxon>
    </lineage>
</organism>
<dbReference type="Proteomes" id="UP000215289">
    <property type="component" value="Unassembled WGS sequence"/>
</dbReference>
<dbReference type="STRING" id="1245748.A0A3R7LX19"/>
<dbReference type="OrthoDB" id="3350591at2759"/>
<comment type="caution">
    <text evidence="1">The sequence shown here is derived from an EMBL/GenBank/DDBJ whole genome shotgun (WGS) entry which is preliminary data.</text>
</comment>
<proteinExistence type="predicted"/>
<evidence type="ECO:0000313" key="2">
    <source>
        <dbReference type="Proteomes" id="UP000215289"/>
    </source>
</evidence>
<sequence>MPVRPVPWPQHHLNQSIVGSSSQYLSQSDATPAFQAAVHVYRLSHLATARNGTLPSASFLSNQTNSSATQDGEWVYFYNPEPDEKDPPTLDEIEILREFVESWGTPRAIQADTAARRLMCLCTENHQGENVDKGERVAWLLWDVGIEMPQYQPAILRLVEAIKALPTLDSTEEQIRTWRFKEKSERWRKMEAFDDI</sequence>
<gene>
    <name evidence="1" type="ORF">CFD26_103305</name>
</gene>
<dbReference type="AlphaFoldDB" id="A0A3R7LX19"/>
<dbReference type="EMBL" id="NIDN02000128">
    <property type="protein sequence ID" value="RLL96001.1"/>
    <property type="molecule type" value="Genomic_DNA"/>
</dbReference>
<name>A0A3R7LX19_9EURO</name>